<feature type="compositionally biased region" description="Low complexity" evidence="1">
    <location>
        <begin position="450"/>
        <end position="459"/>
    </location>
</feature>
<evidence type="ECO:0000313" key="2">
    <source>
        <dbReference type="EMBL" id="KNE65171.1"/>
    </source>
</evidence>
<feature type="region of interest" description="Disordered" evidence="1">
    <location>
        <begin position="264"/>
        <end position="305"/>
    </location>
</feature>
<name>A0A0L0SRR1_ALLM3</name>
<dbReference type="Proteomes" id="UP000054350">
    <property type="component" value="Unassembled WGS sequence"/>
</dbReference>
<gene>
    <name evidence="2" type="ORF">AMAG_10824</name>
</gene>
<dbReference type="VEuPathDB" id="FungiDB:AMAG_10824"/>
<accession>A0A0L0SRR1</accession>
<dbReference type="AlphaFoldDB" id="A0A0L0SRR1"/>
<feature type="region of interest" description="Disordered" evidence="1">
    <location>
        <begin position="201"/>
        <end position="250"/>
    </location>
</feature>
<dbReference type="EMBL" id="GG745346">
    <property type="protein sequence ID" value="KNE65171.1"/>
    <property type="molecule type" value="Genomic_DNA"/>
</dbReference>
<proteinExistence type="predicted"/>
<feature type="region of interest" description="Disordered" evidence="1">
    <location>
        <begin position="171"/>
        <end position="190"/>
    </location>
</feature>
<organism evidence="2 3">
    <name type="scientific">Allomyces macrogynus (strain ATCC 38327)</name>
    <name type="common">Allomyces javanicus var. macrogynus</name>
    <dbReference type="NCBI Taxonomy" id="578462"/>
    <lineage>
        <taxon>Eukaryota</taxon>
        <taxon>Fungi</taxon>
        <taxon>Fungi incertae sedis</taxon>
        <taxon>Blastocladiomycota</taxon>
        <taxon>Blastocladiomycetes</taxon>
        <taxon>Blastocladiales</taxon>
        <taxon>Blastocladiaceae</taxon>
        <taxon>Allomyces</taxon>
    </lineage>
</organism>
<protein>
    <submittedName>
        <fullName evidence="2">Uncharacterized protein</fullName>
    </submittedName>
</protein>
<reference evidence="3" key="2">
    <citation type="submission" date="2009-11" db="EMBL/GenBank/DDBJ databases">
        <title>The Genome Sequence of Allomyces macrogynus strain ATCC 38327.</title>
        <authorList>
            <consortium name="The Broad Institute Genome Sequencing Platform"/>
            <person name="Russ C."/>
            <person name="Cuomo C."/>
            <person name="Shea T."/>
            <person name="Young S.K."/>
            <person name="Zeng Q."/>
            <person name="Koehrsen M."/>
            <person name="Haas B."/>
            <person name="Borodovsky M."/>
            <person name="Guigo R."/>
            <person name="Alvarado L."/>
            <person name="Berlin A."/>
            <person name="Borenstein D."/>
            <person name="Chen Z."/>
            <person name="Engels R."/>
            <person name="Freedman E."/>
            <person name="Gellesch M."/>
            <person name="Goldberg J."/>
            <person name="Griggs A."/>
            <person name="Gujja S."/>
            <person name="Heiman D."/>
            <person name="Hepburn T."/>
            <person name="Howarth C."/>
            <person name="Jen D."/>
            <person name="Larson L."/>
            <person name="Lewis B."/>
            <person name="Mehta T."/>
            <person name="Park D."/>
            <person name="Pearson M."/>
            <person name="Roberts A."/>
            <person name="Saif S."/>
            <person name="Shenoy N."/>
            <person name="Sisk P."/>
            <person name="Stolte C."/>
            <person name="Sykes S."/>
            <person name="Walk T."/>
            <person name="White J."/>
            <person name="Yandava C."/>
            <person name="Burger G."/>
            <person name="Gray M.W."/>
            <person name="Holland P.W.H."/>
            <person name="King N."/>
            <person name="Lang F.B.F."/>
            <person name="Roger A.J."/>
            <person name="Ruiz-Trillo I."/>
            <person name="Lander E."/>
            <person name="Nusbaum C."/>
        </authorList>
    </citation>
    <scope>NUCLEOTIDE SEQUENCE [LARGE SCALE GENOMIC DNA]</scope>
    <source>
        <strain evidence="3">ATCC 38327</strain>
    </source>
</reference>
<feature type="compositionally biased region" description="Acidic residues" evidence="1">
    <location>
        <begin position="421"/>
        <end position="445"/>
    </location>
</feature>
<reference evidence="2 3" key="1">
    <citation type="submission" date="2009-11" db="EMBL/GenBank/DDBJ databases">
        <title>Annotation of Allomyces macrogynus ATCC 38327.</title>
        <authorList>
            <consortium name="The Broad Institute Genome Sequencing Platform"/>
            <person name="Russ C."/>
            <person name="Cuomo C."/>
            <person name="Burger G."/>
            <person name="Gray M.W."/>
            <person name="Holland P.W.H."/>
            <person name="King N."/>
            <person name="Lang F.B.F."/>
            <person name="Roger A.J."/>
            <person name="Ruiz-Trillo I."/>
            <person name="Young S.K."/>
            <person name="Zeng Q."/>
            <person name="Gargeya S."/>
            <person name="Fitzgerald M."/>
            <person name="Haas B."/>
            <person name="Abouelleil A."/>
            <person name="Alvarado L."/>
            <person name="Arachchi H.M."/>
            <person name="Berlin A."/>
            <person name="Chapman S.B."/>
            <person name="Gearin G."/>
            <person name="Goldberg J."/>
            <person name="Griggs A."/>
            <person name="Gujja S."/>
            <person name="Hansen M."/>
            <person name="Heiman D."/>
            <person name="Howarth C."/>
            <person name="Larimer J."/>
            <person name="Lui A."/>
            <person name="MacDonald P.J.P."/>
            <person name="McCowen C."/>
            <person name="Montmayeur A."/>
            <person name="Murphy C."/>
            <person name="Neiman D."/>
            <person name="Pearson M."/>
            <person name="Priest M."/>
            <person name="Roberts A."/>
            <person name="Saif S."/>
            <person name="Shea T."/>
            <person name="Sisk P."/>
            <person name="Stolte C."/>
            <person name="Sykes S."/>
            <person name="Wortman J."/>
            <person name="Nusbaum C."/>
            <person name="Birren B."/>
        </authorList>
    </citation>
    <scope>NUCLEOTIDE SEQUENCE [LARGE SCALE GENOMIC DNA]</scope>
    <source>
        <strain evidence="2 3">ATCC 38327</strain>
    </source>
</reference>
<dbReference type="OrthoDB" id="5583759at2759"/>
<keyword evidence="3" id="KW-1185">Reference proteome</keyword>
<evidence type="ECO:0000256" key="1">
    <source>
        <dbReference type="SAM" id="MobiDB-lite"/>
    </source>
</evidence>
<feature type="compositionally biased region" description="Basic residues" evidence="1">
    <location>
        <begin position="293"/>
        <end position="304"/>
    </location>
</feature>
<evidence type="ECO:0000313" key="3">
    <source>
        <dbReference type="Proteomes" id="UP000054350"/>
    </source>
</evidence>
<feature type="region of interest" description="Disordered" evidence="1">
    <location>
        <begin position="415"/>
        <end position="482"/>
    </location>
</feature>
<feature type="compositionally biased region" description="Low complexity" evidence="1">
    <location>
        <begin position="172"/>
        <end position="190"/>
    </location>
</feature>
<feature type="compositionally biased region" description="Low complexity" evidence="1">
    <location>
        <begin position="272"/>
        <end position="291"/>
    </location>
</feature>
<feature type="region of interest" description="Disordered" evidence="1">
    <location>
        <begin position="14"/>
        <end position="47"/>
    </location>
</feature>
<feature type="region of interest" description="Disordered" evidence="1">
    <location>
        <begin position="496"/>
        <end position="528"/>
    </location>
</feature>
<sequence length="528" mass="55686">MDALALDRLRASATSLATAQATETSHAAASCAAPTAEGAPEPAATPEVPAVAPLAAAPATAEGLATVDESAASSSPSTYLNYALDGPPLAPASGPLITSLDAPPAIDREDANDAPVSPSAISVRIAPTTKTRGRLPHLRSKLSWSFSSSSLRSYPSSIARLCARGTKYLWSSRTNTSPPRTPTAPTDTVPVPILKEAQSIAGHAESDPRALPLSPQPPAASAQEVDAGPSAPTTTTNEPPLPPRPTSPGTMEALRLTLAPLRTMMGRGNVGSGSDSDPNSPASPTTTSPTRRGGGKRPRVRFSKKVQVSYTYSPGDYDRNAVDPPPMTPEDYHQYQILALEMHQKIKYELALQAQGNWDPSSVLPGMMPPVVPAQLKIPVVASTLERRKQVKPVFAKGTKVVVAKPRTQSLQYSLSRDATALDEEVEDTDDEDDRTEEDEMAVEDESARPRVPAPMAVPALPPPPPAVSAVPAIPARPERPDDDLVSMLEAMAAYADIPDPNEDQDPYLAPPPPRRSSMWRSAIPASS</sequence>